<proteinExistence type="predicted"/>
<dbReference type="AlphaFoldDB" id="A0A2U1E387"/>
<protein>
    <recommendedName>
        <fullName evidence="3">Lipoprotein</fullName>
    </recommendedName>
</protein>
<sequence length="259" mass="30166">MEFQRRDRAIVNRARNFKKVFILALALILAGCSKTGGIEKIEKSLVEPKYTAVVTRERRAEKPSYEWITESAIKREDGKTKEFLRQTHIYDSPTAEVECDRNAYYFSAPEHAYKKNDTKDKWSKTEESEKDDYEVVTGLFKNLKGLLEKIDESKEKENAPHIDSVYRVKENPDKLSELDEFFEKLKDNDNVSVEFAFGKAEDKYYICKVTVEASKNDVTQYTKEFVVGDFDSKEHIETPLDLTKVLIKDDVKKFNVKEK</sequence>
<dbReference type="EMBL" id="QEKV01000005">
    <property type="protein sequence ID" value="PVY94410.1"/>
    <property type="molecule type" value="Genomic_DNA"/>
</dbReference>
<organism evidence="1 2">
    <name type="scientific">Ezakiella coagulans</name>
    <dbReference type="NCBI Taxonomy" id="46507"/>
    <lineage>
        <taxon>Bacteria</taxon>
        <taxon>Bacillati</taxon>
        <taxon>Bacillota</taxon>
        <taxon>Tissierellia</taxon>
        <taxon>Ezakiella</taxon>
    </lineage>
</organism>
<dbReference type="Proteomes" id="UP000245793">
    <property type="component" value="Unassembled WGS sequence"/>
</dbReference>
<reference evidence="1 2" key="1">
    <citation type="submission" date="2018-04" db="EMBL/GenBank/DDBJ databases">
        <title>Genomic Encyclopedia of Type Strains, Phase IV (KMG-IV): sequencing the most valuable type-strain genomes for metagenomic binning, comparative biology and taxonomic classification.</title>
        <authorList>
            <person name="Goeker M."/>
        </authorList>
    </citation>
    <scope>NUCLEOTIDE SEQUENCE [LARGE SCALE GENOMIC DNA]</scope>
    <source>
        <strain evidence="1 2">DSM 20705</strain>
    </source>
</reference>
<evidence type="ECO:0000313" key="2">
    <source>
        <dbReference type="Proteomes" id="UP000245793"/>
    </source>
</evidence>
<accession>A0A2U1E387</accession>
<gene>
    <name evidence="1" type="ORF">C7381_105116</name>
</gene>
<keyword evidence="2" id="KW-1185">Reference proteome</keyword>
<name>A0A2U1E387_9FIRM</name>
<comment type="caution">
    <text evidence="1">The sequence shown here is derived from an EMBL/GenBank/DDBJ whole genome shotgun (WGS) entry which is preliminary data.</text>
</comment>
<dbReference type="RefSeq" id="WP_116480180.1">
    <property type="nucleotide sequence ID" value="NZ_CP096650.1"/>
</dbReference>
<evidence type="ECO:0008006" key="3">
    <source>
        <dbReference type="Google" id="ProtNLM"/>
    </source>
</evidence>
<dbReference type="PROSITE" id="PS51257">
    <property type="entry name" value="PROKAR_LIPOPROTEIN"/>
    <property type="match status" value="1"/>
</dbReference>
<evidence type="ECO:0000313" key="1">
    <source>
        <dbReference type="EMBL" id="PVY94410.1"/>
    </source>
</evidence>